<protein>
    <submittedName>
        <fullName evidence="2">2-succinylbenzoate-CoA ligase</fullName>
    </submittedName>
</protein>
<sequence>MEVNNLLQLLEKAAKIYPEHGLHFYLPGRLEVGLGLRAQDIILLHFNNHIDNLEWFWAVIYAGHVPAFSTPFTNNMEQRRKHILHLNSIMNDPICLTSEELLPEFSGQDVLRVRTIDKLVNGGLQHTERGELNGSTNGHKNVTASPGILKTGDELAVLMLTSGSTGNAKAVSLTHANILTSIAGKEEAHNIAGSGPFLNWIGVDHVAGLTETHMYAIYVGAEQVHIQAADLVLSPLLFLDLIYKHRVAYSFAPNFFLAALRRAAEVPGALNVALDLSCLKTITTGGEANVVETCVALTEILHQRGAPNNVLSPGFGMTETCAGSVFSKDCPRRDIECKNEFATVGAAITGMKMRITDENGKEIGYNAVGNLEVSGPIIFREYLNNPEATQASFNGDWFITGDRGFIDSLGQLNLTGRAKDTVIINGINYLPQELEMVLEDIPGAVPSYTVVFPYRRKGSQTENICVIYLPTYNPEDVEKRVEANDAIAKAAMLQTGVRPYVIPLNATKLQKTTLGKLSRPKIRSSFEKGDFQTFQTVNEEVMVQHRRAKYEGPANHTEQLVLGVFQEIFEVPQHDLGVNTNIFTMGVNSIDIIKVKKRLQVELKIENVPIIIVMTNPTIRSLSTALETLQKPREYNPMVVLQSEGSKTPLWLIHPGLGEVLVFLSLAPHMNDRPVYAMRARGFEQGEKYFLNIEDAVITYHTKIKSIQPQGPYAIAGYSYGSMIAFEVTKLLNSYGDEVKFLGAFNLPPHIKFRMRQLDWTNCLLHLSYFLDFFSEEYAHMIHPKLNLLPREEVLNHVVSVAPKDRMEELGLDKDKLTNWADLAYSLQSSATDYEPSGMVESIDIFCATPLAAVAKDIEDWKTNHLAKWADFSKTKPRLHEVDGAHYTMISPTHVYSFQKKLKAALANRGV</sequence>
<dbReference type="EMBL" id="KZ613913">
    <property type="protein sequence ID" value="PMD50090.1"/>
    <property type="molecule type" value="Genomic_DNA"/>
</dbReference>
<evidence type="ECO:0000313" key="3">
    <source>
        <dbReference type="Proteomes" id="UP000235371"/>
    </source>
</evidence>
<dbReference type="Pfam" id="PF00501">
    <property type="entry name" value="AMP-binding"/>
    <property type="match status" value="1"/>
</dbReference>
<dbReference type="Gene3D" id="1.10.1200.10">
    <property type="entry name" value="ACP-like"/>
    <property type="match status" value="1"/>
</dbReference>
<proteinExistence type="predicted"/>
<organism evidence="2 3">
    <name type="scientific">Hyaloscypha bicolor E</name>
    <dbReference type="NCBI Taxonomy" id="1095630"/>
    <lineage>
        <taxon>Eukaryota</taxon>
        <taxon>Fungi</taxon>
        <taxon>Dikarya</taxon>
        <taxon>Ascomycota</taxon>
        <taxon>Pezizomycotina</taxon>
        <taxon>Leotiomycetes</taxon>
        <taxon>Helotiales</taxon>
        <taxon>Hyaloscyphaceae</taxon>
        <taxon>Hyaloscypha</taxon>
        <taxon>Hyaloscypha bicolor</taxon>
    </lineage>
</organism>
<dbReference type="InterPro" id="IPR045851">
    <property type="entry name" value="AMP-bd_C_sf"/>
</dbReference>
<dbReference type="PANTHER" id="PTHR24096">
    <property type="entry name" value="LONG-CHAIN-FATTY-ACID--COA LIGASE"/>
    <property type="match status" value="1"/>
</dbReference>
<dbReference type="Pfam" id="PF00975">
    <property type="entry name" value="Thioesterase"/>
    <property type="match status" value="1"/>
</dbReference>
<keyword evidence="2" id="KW-0436">Ligase</keyword>
<evidence type="ECO:0000259" key="1">
    <source>
        <dbReference type="PROSITE" id="PS50075"/>
    </source>
</evidence>
<dbReference type="STRING" id="1095630.A0A2J6SH89"/>
<dbReference type="InterPro" id="IPR042099">
    <property type="entry name" value="ANL_N_sf"/>
</dbReference>
<reference evidence="2 3" key="1">
    <citation type="submission" date="2016-04" db="EMBL/GenBank/DDBJ databases">
        <title>A degradative enzymes factory behind the ericoid mycorrhizal symbiosis.</title>
        <authorList>
            <consortium name="DOE Joint Genome Institute"/>
            <person name="Martino E."/>
            <person name="Morin E."/>
            <person name="Grelet G."/>
            <person name="Kuo A."/>
            <person name="Kohler A."/>
            <person name="Daghino S."/>
            <person name="Barry K."/>
            <person name="Choi C."/>
            <person name="Cichocki N."/>
            <person name="Clum A."/>
            <person name="Copeland A."/>
            <person name="Hainaut M."/>
            <person name="Haridas S."/>
            <person name="Labutti K."/>
            <person name="Lindquist E."/>
            <person name="Lipzen A."/>
            <person name="Khouja H.-R."/>
            <person name="Murat C."/>
            <person name="Ohm R."/>
            <person name="Olson A."/>
            <person name="Spatafora J."/>
            <person name="Veneault-Fourrey C."/>
            <person name="Henrissat B."/>
            <person name="Grigoriev I."/>
            <person name="Martin F."/>
            <person name="Perotto S."/>
        </authorList>
    </citation>
    <scope>NUCLEOTIDE SEQUENCE [LARGE SCALE GENOMIC DNA]</scope>
    <source>
        <strain evidence="2 3">E</strain>
    </source>
</reference>
<dbReference type="Gene3D" id="3.30.300.30">
    <property type="match status" value="1"/>
</dbReference>
<dbReference type="GO" id="GO:0031957">
    <property type="term" value="F:very long-chain fatty acid-CoA ligase activity"/>
    <property type="evidence" value="ECO:0007669"/>
    <property type="project" value="TreeGrafter"/>
</dbReference>
<dbReference type="SUPFAM" id="SSF53474">
    <property type="entry name" value="alpha/beta-Hydrolases"/>
    <property type="match status" value="1"/>
</dbReference>
<dbReference type="InterPro" id="IPR036736">
    <property type="entry name" value="ACP-like_sf"/>
</dbReference>
<dbReference type="InterPro" id="IPR000873">
    <property type="entry name" value="AMP-dep_synth/lig_dom"/>
</dbReference>
<dbReference type="PANTHER" id="PTHR24096:SF267">
    <property type="entry name" value="MALONATE--COA LIGASE ACSF3, MITOCHONDRIAL"/>
    <property type="match status" value="1"/>
</dbReference>
<dbReference type="Proteomes" id="UP000235371">
    <property type="component" value="Unassembled WGS sequence"/>
</dbReference>
<dbReference type="InParanoid" id="A0A2J6SH89"/>
<dbReference type="AlphaFoldDB" id="A0A2J6SH89"/>
<dbReference type="Pfam" id="PF00550">
    <property type="entry name" value="PP-binding"/>
    <property type="match status" value="1"/>
</dbReference>
<accession>A0A2J6SH89</accession>
<dbReference type="PROSITE" id="PS50075">
    <property type="entry name" value="CARRIER"/>
    <property type="match status" value="1"/>
</dbReference>
<dbReference type="Gene3D" id="3.40.50.12780">
    <property type="entry name" value="N-terminal domain of ligase-like"/>
    <property type="match status" value="1"/>
</dbReference>
<dbReference type="Gene3D" id="3.40.50.1820">
    <property type="entry name" value="alpha/beta hydrolase"/>
    <property type="match status" value="1"/>
</dbReference>
<dbReference type="GO" id="GO:0006633">
    <property type="term" value="P:fatty acid biosynthetic process"/>
    <property type="evidence" value="ECO:0007669"/>
    <property type="project" value="TreeGrafter"/>
</dbReference>
<dbReference type="SUPFAM" id="SSF47336">
    <property type="entry name" value="ACP-like"/>
    <property type="match status" value="1"/>
</dbReference>
<dbReference type="SUPFAM" id="SSF56801">
    <property type="entry name" value="Acetyl-CoA synthetase-like"/>
    <property type="match status" value="1"/>
</dbReference>
<keyword evidence="3" id="KW-1185">Reference proteome</keyword>
<dbReference type="RefSeq" id="XP_024726994.1">
    <property type="nucleotide sequence ID" value="XM_024888201.1"/>
</dbReference>
<feature type="domain" description="Carrier" evidence="1">
    <location>
        <begin position="552"/>
        <end position="630"/>
    </location>
</feature>
<dbReference type="PROSITE" id="PS00455">
    <property type="entry name" value="AMP_BINDING"/>
    <property type="match status" value="1"/>
</dbReference>
<dbReference type="InterPro" id="IPR029058">
    <property type="entry name" value="AB_hydrolase_fold"/>
</dbReference>
<evidence type="ECO:0000313" key="2">
    <source>
        <dbReference type="EMBL" id="PMD50090.1"/>
    </source>
</evidence>
<dbReference type="OrthoDB" id="10253869at2759"/>
<name>A0A2J6SH89_9HELO</name>
<dbReference type="InterPro" id="IPR020845">
    <property type="entry name" value="AMP-binding_CS"/>
</dbReference>
<dbReference type="InterPro" id="IPR009081">
    <property type="entry name" value="PP-bd_ACP"/>
</dbReference>
<gene>
    <name evidence="2" type="ORF">K444DRAFT_709513</name>
</gene>
<dbReference type="GeneID" id="36596277"/>
<dbReference type="InterPro" id="IPR001031">
    <property type="entry name" value="Thioesterase"/>
</dbReference>